<dbReference type="GO" id="GO:0008270">
    <property type="term" value="F:zinc ion binding"/>
    <property type="evidence" value="ECO:0007669"/>
    <property type="project" value="UniProtKB-KW"/>
</dbReference>
<feature type="region of interest" description="Disordered" evidence="12">
    <location>
        <begin position="1032"/>
        <end position="1070"/>
    </location>
</feature>
<organism evidence="14 15">
    <name type="scientific">Bagarius yarrelli</name>
    <name type="common">Goonch</name>
    <name type="synonym">Bagrus yarrelli</name>
    <dbReference type="NCBI Taxonomy" id="175774"/>
    <lineage>
        <taxon>Eukaryota</taxon>
        <taxon>Metazoa</taxon>
        <taxon>Chordata</taxon>
        <taxon>Craniata</taxon>
        <taxon>Vertebrata</taxon>
        <taxon>Euteleostomi</taxon>
        <taxon>Actinopterygii</taxon>
        <taxon>Neopterygii</taxon>
        <taxon>Teleostei</taxon>
        <taxon>Ostariophysi</taxon>
        <taxon>Siluriformes</taxon>
        <taxon>Sisoridae</taxon>
        <taxon>Sisorinae</taxon>
        <taxon>Bagarius</taxon>
    </lineage>
</organism>
<feature type="region of interest" description="Disordered" evidence="12">
    <location>
        <begin position="430"/>
        <end position="617"/>
    </location>
</feature>
<comment type="subcellular location">
    <subcellularLocation>
        <location evidence="2">Cell membrane</location>
        <topology evidence="2">Peripheral membrane protein</topology>
    </subcellularLocation>
    <subcellularLocation>
        <location evidence="1">Endoplasmic reticulum membrane</location>
        <topology evidence="1">Single-pass type IV membrane protein</topology>
    </subcellularLocation>
</comment>
<dbReference type="PROSITE" id="PS00028">
    <property type="entry name" value="ZINC_FINGER_C2H2_1"/>
    <property type="match status" value="2"/>
</dbReference>
<dbReference type="SUPFAM" id="SSF57667">
    <property type="entry name" value="beta-beta-alpha zinc fingers"/>
    <property type="match status" value="1"/>
</dbReference>
<dbReference type="Gene3D" id="2.20.110.10">
    <property type="entry name" value="Histone H3 K4-specific methyltransferase SET7/9 N-terminal domain"/>
    <property type="match status" value="2"/>
</dbReference>
<accession>A0A556TWG2</accession>
<dbReference type="EMBL" id="VCAZ01000024">
    <property type="protein sequence ID" value="TSK98366.1"/>
    <property type="molecule type" value="Genomic_DNA"/>
</dbReference>
<feature type="region of interest" description="Disordered" evidence="12">
    <location>
        <begin position="671"/>
        <end position="706"/>
    </location>
</feature>
<proteinExistence type="inferred from homology"/>
<feature type="domain" description="C2H2-type" evidence="13">
    <location>
        <begin position="720"/>
        <end position="749"/>
    </location>
</feature>
<feature type="compositionally biased region" description="Basic and acidic residues" evidence="12">
    <location>
        <begin position="430"/>
        <end position="444"/>
    </location>
</feature>
<evidence type="ECO:0000256" key="10">
    <source>
        <dbReference type="ARBA" id="ARBA00023136"/>
    </source>
</evidence>
<keyword evidence="5" id="KW-0597">Phosphoprotein</keyword>
<evidence type="ECO:0000256" key="3">
    <source>
        <dbReference type="ARBA" id="ARBA00008599"/>
    </source>
</evidence>
<feature type="compositionally biased region" description="Polar residues" evidence="12">
    <location>
        <begin position="1046"/>
        <end position="1056"/>
    </location>
</feature>
<gene>
    <name evidence="14" type="ORF">Baya_5280</name>
</gene>
<dbReference type="AlphaFoldDB" id="A0A556TWG2"/>
<dbReference type="Proteomes" id="UP000319801">
    <property type="component" value="Unassembled WGS sequence"/>
</dbReference>
<dbReference type="FunFam" id="2.20.110.10:FF:000001">
    <property type="entry name" value="Junctophilin"/>
    <property type="match status" value="1"/>
</dbReference>
<dbReference type="SUPFAM" id="SSF82185">
    <property type="entry name" value="Histone H3 K4-specific methyltransferase SET7/9 N-terminal domain"/>
    <property type="match status" value="2"/>
</dbReference>
<feature type="compositionally biased region" description="Polar residues" evidence="12">
    <location>
        <begin position="487"/>
        <end position="502"/>
    </location>
</feature>
<dbReference type="Gene3D" id="3.30.160.60">
    <property type="entry name" value="Classic Zinc Finger"/>
    <property type="match status" value="1"/>
</dbReference>
<dbReference type="SMART" id="SM00355">
    <property type="entry name" value="ZnF_C2H2"/>
    <property type="match status" value="2"/>
</dbReference>
<evidence type="ECO:0000256" key="1">
    <source>
        <dbReference type="ARBA" id="ARBA00004163"/>
    </source>
</evidence>
<evidence type="ECO:0000259" key="13">
    <source>
        <dbReference type="PROSITE" id="PS50157"/>
    </source>
</evidence>
<feature type="compositionally biased region" description="Basic and acidic residues" evidence="12">
    <location>
        <begin position="1169"/>
        <end position="1181"/>
    </location>
</feature>
<comment type="similarity">
    <text evidence="3">Belongs to the junctophilin family.</text>
</comment>
<evidence type="ECO:0000256" key="6">
    <source>
        <dbReference type="ARBA" id="ARBA00022692"/>
    </source>
</evidence>
<feature type="domain" description="C2H2-type" evidence="13">
    <location>
        <begin position="773"/>
        <end position="802"/>
    </location>
</feature>
<evidence type="ECO:0000256" key="9">
    <source>
        <dbReference type="ARBA" id="ARBA00022989"/>
    </source>
</evidence>
<dbReference type="InterPro" id="IPR013087">
    <property type="entry name" value="Znf_C2H2_type"/>
</dbReference>
<evidence type="ECO:0000256" key="8">
    <source>
        <dbReference type="ARBA" id="ARBA00022824"/>
    </source>
</evidence>
<evidence type="ECO:0000256" key="5">
    <source>
        <dbReference type="ARBA" id="ARBA00022553"/>
    </source>
</evidence>
<evidence type="ECO:0000256" key="11">
    <source>
        <dbReference type="PROSITE-ProRule" id="PRU00042"/>
    </source>
</evidence>
<feature type="compositionally biased region" description="Polar residues" evidence="12">
    <location>
        <begin position="455"/>
        <end position="475"/>
    </location>
</feature>
<keyword evidence="7" id="KW-0677">Repeat</keyword>
<dbReference type="GO" id="GO:0005789">
    <property type="term" value="C:endoplasmic reticulum membrane"/>
    <property type="evidence" value="ECO:0007669"/>
    <property type="project" value="UniProtKB-SubCell"/>
</dbReference>
<dbReference type="Pfam" id="PF02493">
    <property type="entry name" value="MORN"/>
    <property type="match status" value="8"/>
</dbReference>
<feature type="compositionally biased region" description="Basic and acidic residues" evidence="12">
    <location>
        <begin position="476"/>
        <end position="486"/>
    </location>
</feature>
<dbReference type="InterPro" id="IPR003409">
    <property type="entry name" value="MORN"/>
</dbReference>
<dbReference type="GO" id="GO:0005886">
    <property type="term" value="C:plasma membrane"/>
    <property type="evidence" value="ECO:0007669"/>
    <property type="project" value="UniProtKB-SubCell"/>
</dbReference>
<protein>
    <submittedName>
        <fullName evidence="14">Junctophilin-1</fullName>
    </submittedName>
</protein>
<dbReference type="PANTHER" id="PTHR23085">
    <property type="entry name" value="GH28348P"/>
    <property type="match status" value="1"/>
</dbReference>
<feature type="compositionally biased region" description="Basic and acidic residues" evidence="12">
    <location>
        <begin position="598"/>
        <end position="617"/>
    </location>
</feature>
<feature type="compositionally biased region" description="Low complexity" evidence="12">
    <location>
        <begin position="224"/>
        <end position="245"/>
    </location>
</feature>
<name>A0A556TWG2_BAGYA</name>
<keyword evidence="4" id="KW-1003">Cell membrane</keyword>
<dbReference type="FunFam" id="2.20.110.10:FF:000003">
    <property type="entry name" value="Junctophilin"/>
    <property type="match status" value="1"/>
</dbReference>
<keyword evidence="15" id="KW-1185">Reference proteome</keyword>
<keyword evidence="11" id="KW-0862">Zinc</keyword>
<evidence type="ECO:0000256" key="4">
    <source>
        <dbReference type="ARBA" id="ARBA00022475"/>
    </source>
</evidence>
<evidence type="ECO:0000256" key="12">
    <source>
        <dbReference type="SAM" id="MobiDB-lite"/>
    </source>
</evidence>
<keyword evidence="6" id="KW-0812">Transmembrane</keyword>
<keyword evidence="11" id="KW-0479">Metal-binding</keyword>
<feature type="compositionally biased region" description="Basic and acidic residues" evidence="12">
    <location>
        <begin position="1137"/>
        <end position="1149"/>
    </location>
</feature>
<dbReference type="GO" id="GO:0030314">
    <property type="term" value="C:junctional membrane complex"/>
    <property type="evidence" value="ECO:0007669"/>
    <property type="project" value="InterPro"/>
</dbReference>
<evidence type="ECO:0000313" key="15">
    <source>
        <dbReference type="Proteomes" id="UP000319801"/>
    </source>
</evidence>
<keyword evidence="11" id="KW-0863">Zinc-finger</keyword>
<sequence>MTGGRFDFNDGGTYCGGWEGGKAHGHGVCTGPGGQGEYSGAWSYGFEIVGVYTWPSGNTYRGYWAHGKRHGLGVECKGRWEYRGEWSHGFKGRYGVRQTRESPARYDGTWNNGLQDGYGVETYEDGGTYQGQWMGGMRHGYGVRQSVPFGMAMTIRSPLRTSLSSLRSMQSNGAVLLQDEASSLPANARGGFVLNVSGEKKKAPLVRRGSLFGSLRQLRKSESKSSISSKRSSTRSSAISRISSSDAEDEEKTDTEDNVDTEDKMDATVTESYAGEWKNDKRSGFGVSERSDGTKYEGEWLNNKRHGYGCTIFQDGTREEGKYKNNILVRGIKKQLIPLKNPKTKEKVDRAVEGAKRAANVSRTKVEIALSRTTHARTKGESADQAAIAANQESELARTIARELAPDFQQPGLEYIKQNFTKHVEEIKEAPPEIEEHKEEKEKSSSGSPFYRRGTTPSHSPGQSHTPSPPISQTKKSTEVTRKISKESATASRKISRDNSAVSRKISRDEKATVIAEISKVPSVRIQDTAPPKPPKLNEPSVNGQLHTAYHSYYVKTQKFIPPPEEPEDEKPEMTQSSLARMPPPPKQVPSPTAPPETKLRKQESIKPKSLAETKKASLEITNEVLEDDKAPYANRSSGAVSVSISQNNNDTSQEKASENNKSLLIAVQPTRSFQNISTHEESEVRNSGSGYSDPKASVQEDKSSTKNTVSFDSSVNHPFKCHACLEFFTSKSALSTHNNSATHIQKTLTGTGDDGNFSTPVLAYPYVSTKPYQCDVCHVSYFYSFGLESHLKSVLHQSRTRKAENAAANSKTNTENRIIVANLAGAPVANSTQLATMKTQAEKVQLQSGSSLRPAPVVTTQAVSTVLPVLTLAPNSVSHTIVPSIIPPSVTSTAQLIPQPQMLMPIIVSGLQTQSATLDGSQQILQQAVPVLGLCSAEQVTGLCSGEFPSQSAATGVSCTSRVPLETNTTVDGMKIKIEVKEEPCDQEVSQITPCPEDPMIRVAFKQEQDSTYDGILKSVLCDDKQQSKAKEESLGIHSKRQRLDASQASTSQDCPDNPPSKPSCTQPCSALSPKPLELTEFQSQVLWAFIESRDEADYKIPPREDCEALAKEVGLTEDEVRRWLTDTYCAKNRPRADVHSLSERQEITEDDEDTLMIDESGGTVLRSKTDFLSDEEERS</sequence>
<dbReference type="InterPro" id="IPR036236">
    <property type="entry name" value="Znf_C2H2_sf"/>
</dbReference>
<feature type="compositionally biased region" description="Pro residues" evidence="12">
    <location>
        <begin position="582"/>
        <end position="595"/>
    </location>
</feature>
<feature type="region of interest" description="Disordered" evidence="12">
    <location>
        <begin position="1137"/>
        <end position="1156"/>
    </location>
</feature>
<feature type="region of interest" description="Disordered" evidence="12">
    <location>
        <begin position="222"/>
        <end position="275"/>
    </location>
</feature>
<dbReference type="PANTHER" id="PTHR23085:SF6">
    <property type="entry name" value="JUNCTOPHILIN-1"/>
    <property type="match status" value="1"/>
</dbReference>
<dbReference type="GO" id="GO:0016529">
    <property type="term" value="C:sarcoplasmic reticulum"/>
    <property type="evidence" value="ECO:0007669"/>
    <property type="project" value="TreeGrafter"/>
</dbReference>
<reference evidence="14 15" key="1">
    <citation type="journal article" date="2019" name="Genome Biol. Evol.">
        <title>Whole-Genome Sequencing of the Giant Devil Catfish, Bagarius yarrelli.</title>
        <authorList>
            <person name="Jiang W."/>
            <person name="Lv Y."/>
            <person name="Cheng L."/>
            <person name="Yang K."/>
            <person name="Chao B."/>
            <person name="Wang X."/>
            <person name="Li Y."/>
            <person name="Pan X."/>
            <person name="You X."/>
            <person name="Zhang Y."/>
            <person name="Yang J."/>
            <person name="Li J."/>
            <person name="Zhang X."/>
            <person name="Liu S."/>
            <person name="Sun C."/>
            <person name="Yang J."/>
            <person name="Shi Q."/>
        </authorList>
    </citation>
    <scope>NUCLEOTIDE SEQUENCE [LARGE SCALE GENOMIC DNA]</scope>
    <source>
        <strain evidence="14">JWS20170419001</strain>
        <tissue evidence="14">Muscle</tissue>
    </source>
</reference>
<dbReference type="InterPro" id="IPR017191">
    <property type="entry name" value="Junctophilin"/>
</dbReference>
<dbReference type="SMART" id="SM00698">
    <property type="entry name" value="MORN"/>
    <property type="match status" value="6"/>
</dbReference>
<evidence type="ECO:0000256" key="2">
    <source>
        <dbReference type="ARBA" id="ARBA00004202"/>
    </source>
</evidence>
<feature type="region of interest" description="Disordered" evidence="12">
    <location>
        <begin position="1161"/>
        <end position="1181"/>
    </location>
</feature>
<dbReference type="OrthoDB" id="284854at2759"/>
<dbReference type="PROSITE" id="PS50157">
    <property type="entry name" value="ZINC_FINGER_C2H2_2"/>
    <property type="match status" value="2"/>
</dbReference>
<keyword evidence="10" id="KW-0472">Membrane</keyword>
<evidence type="ECO:0000256" key="7">
    <source>
        <dbReference type="ARBA" id="ARBA00022737"/>
    </source>
</evidence>
<comment type="caution">
    <text evidence="14">The sequence shown here is derived from an EMBL/GenBank/DDBJ whole genome shotgun (WGS) entry which is preliminary data.</text>
</comment>
<keyword evidence="8" id="KW-0256">Endoplasmic reticulum</keyword>
<keyword evidence="9" id="KW-1133">Transmembrane helix</keyword>
<evidence type="ECO:0000313" key="14">
    <source>
        <dbReference type="EMBL" id="TSK98366.1"/>
    </source>
</evidence>
<feature type="compositionally biased region" description="Acidic residues" evidence="12">
    <location>
        <begin position="246"/>
        <end position="260"/>
    </location>
</feature>